<evidence type="ECO:0000256" key="4">
    <source>
        <dbReference type="ARBA" id="ARBA00023027"/>
    </source>
</evidence>
<comment type="caution">
    <text evidence="8">The sequence shown here is derived from an EMBL/GenBank/DDBJ whole genome shotgun (WGS) entry which is preliminary data.</text>
</comment>
<comment type="similarity">
    <text evidence="1 5">Belongs to the D-isomer specific 2-hydroxyacid dehydrogenase family.</text>
</comment>
<evidence type="ECO:0000259" key="6">
    <source>
        <dbReference type="Pfam" id="PF00389"/>
    </source>
</evidence>
<dbReference type="PANTHER" id="PTHR42789">
    <property type="entry name" value="D-ISOMER SPECIFIC 2-HYDROXYACID DEHYDROGENASE FAMILY PROTEIN (AFU_ORTHOLOGUE AFUA_6G10090)"/>
    <property type="match status" value="1"/>
</dbReference>
<dbReference type="Pfam" id="PF02826">
    <property type="entry name" value="2-Hacid_dh_C"/>
    <property type="match status" value="1"/>
</dbReference>
<proteinExistence type="inferred from homology"/>
<dbReference type="SUPFAM" id="SSF52283">
    <property type="entry name" value="Formate/glycerate dehydrogenase catalytic domain-like"/>
    <property type="match status" value="1"/>
</dbReference>
<name>A0A7X2V0Z6_9PSED</name>
<evidence type="ECO:0000259" key="7">
    <source>
        <dbReference type="Pfam" id="PF02826"/>
    </source>
</evidence>
<dbReference type="GO" id="GO:0016616">
    <property type="term" value="F:oxidoreductase activity, acting on the CH-OH group of donors, NAD or NADP as acceptor"/>
    <property type="evidence" value="ECO:0007669"/>
    <property type="project" value="InterPro"/>
</dbReference>
<feature type="domain" description="D-isomer specific 2-hydroxyacid dehydrogenase catalytic" evidence="6">
    <location>
        <begin position="27"/>
        <end position="314"/>
    </location>
</feature>
<evidence type="ECO:0000256" key="2">
    <source>
        <dbReference type="ARBA" id="ARBA00022605"/>
    </source>
</evidence>
<dbReference type="GO" id="GO:0051287">
    <property type="term" value="F:NAD binding"/>
    <property type="evidence" value="ECO:0007669"/>
    <property type="project" value="InterPro"/>
</dbReference>
<dbReference type="InterPro" id="IPR006140">
    <property type="entry name" value="D-isomer_DH_NAD-bd"/>
</dbReference>
<dbReference type="Proteomes" id="UP000431485">
    <property type="component" value="Unassembled WGS sequence"/>
</dbReference>
<dbReference type="Pfam" id="PF00389">
    <property type="entry name" value="2-Hacid_dh"/>
    <property type="match status" value="1"/>
</dbReference>
<keyword evidence="3 5" id="KW-0560">Oxidoreductase</keyword>
<dbReference type="CDD" id="cd12169">
    <property type="entry name" value="PGDH_like_1"/>
    <property type="match status" value="1"/>
</dbReference>
<gene>
    <name evidence="8" type="ORF">GIR22_23550</name>
</gene>
<evidence type="ECO:0000256" key="3">
    <source>
        <dbReference type="ARBA" id="ARBA00023002"/>
    </source>
</evidence>
<dbReference type="SUPFAM" id="SSF51735">
    <property type="entry name" value="NAD(P)-binding Rossmann-fold domains"/>
    <property type="match status" value="1"/>
</dbReference>
<protein>
    <submittedName>
        <fullName evidence="8">D-2-hydroxyacid dehydrogenase family protein</fullName>
    </submittedName>
</protein>
<dbReference type="OrthoDB" id="9805416at2"/>
<dbReference type="Gene3D" id="3.40.50.720">
    <property type="entry name" value="NAD(P)-binding Rossmann-like Domain"/>
    <property type="match status" value="2"/>
</dbReference>
<dbReference type="PROSITE" id="PS00065">
    <property type="entry name" value="D_2_HYDROXYACID_DH_1"/>
    <property type="match status" value="1"/>
</dbReference>
<evidence type="ECO:0000313" key="9">
    <source>
        <dbReference type="Proteomes" id="UP000431485"/>
    </source>
</evidence>
<evidence type="ECO:0000256" key="5">
    <source>
        <dbReference type="RuleBase" id="RU003719"/>
    </source>
</evidence>
<dbReference type="InterPro" id="IPR006139">
    <property type="entry name" value="D-isomer_2_OHA_DH_cat_dom"/>
</dbReference>
<dbReference type="InterPro" id="IPR036291">
    <property type="entry name" value="NAD(P)-bd_dom_sf"/>
</dbReference>
<dbReference type="FunFam" id="3.40.50.720:FF:000203">
    <property type="entry name" value="D-3-phosphoglycerate dehydrogenase (SerA)"/>
    <property type="match status" value="1"/>
</dbReference>
<evidence type="ECO:0000256" key="1">
    <source>
        <dbReference type="ARBA" id="ARBA00005854"/>
    </source>
</evidence>
<dbReference type="AlphaFoldDB" id="A0A7X2V0Z6"/>
<dbReference type="InterPro" id="IPR050857">
    <property type="entry name" value="D-2-hydroxyacid_DH"/>
</dbReference>
<keyword evidence="4" id="KW-0520">NAD</keyword>
<feature type="domain" description="D-isomer specific 2-hydroxyacid dehydrogenase NAD-binding" evidence="7">
    <location>
        <begin position="115"/>
        <end position="287"/>
    </location>
</feature>
<dbReference type="PANTHER" id="PTHR42789:SF1">
    <property type="entry name" value="D-ISOMER SPECIFIC 2-HYDROXYACID DEHYDROGENASE FAMILY PROTEIN (AFU_ORTHOLOGUE AFUA_6G10090)"/>
    <property type="match status" value="1"/>
</dbReference>
<reference evidence="8 9" key="1">
    <citation type="submission" date="2019-11" db="EMBL/GenBank/DDBJ databases">
        <title>Pseudmonas karstica sp. nov. and Pseudomonas spelaei sp. nov. from caves.</title>
        <authorList>
            <person name="Zeman M."/>
        </authorList>
    </citation>
    <scope>NUCLEOTIDE SEQUENCE [LARGE SCALE GENOMIC DNA]</scope>
    <source>
        <strain evidence="8 9">CCM 7891</strain>
    </source>
</reference>
<keyword evidence="9" id="KW-1185">Reference proteome</keyword>
<keyword evidence="2" id="KW-0028">Amino-acid biosynthesis</keyword>
<dbReference type="InterPro" id="IPR029752">
    <property type="entry name" value="D-isomer_DH_CS1"/>
</dbReference>
<dbReference type="EMBL" id="WLYI01000044">
    <property type="protein sequence ID" value="MTD22108.1"/>
    <property type="molecule type" value="Genomic_DNA"/>
</dbReference>
<dbReference type="GO" id="GO:0008652">
    <property type="term" value="P:amino acid biosynthetic process"/>
    <property type="evidence" value="ECO:0007669"/>
    <property type="project" value="UniProtKB-KW"/>
</dbReference>
<evidence type="ECO:0000313" key="8">
    <source>
        <dbReference type="EMBL" id="MTD22108.1"/>
    </source>
</evidence>
<sequence length="318" mass="34295">MKIALLDDYLGLAATLVDWSPVTSRATLEVIDRPLPDVETAAAALAGYDILCTLRERTSFPGELIKKLPKLRYLCVTGKRYDTVDVATAAMQGVVVSNTPVSGAGAGAVAELTWGLILSLARNIAFEDRHMRQGEWQHGAGYTLRGKTLGVVGLGGLGRDVARIGQAFGMQVQAWSPNLTDARAEEAGVTRVSKHDLFATSDVVSLHLALADSTRGIVDKAAIDAMKPSAWLVNTARACLLDEHALIDALKQERIQGAGLDVYSVEPLPEDHILRSLPNVVLTPHLGYFTQEMLTAYYTYAVENITAFLDGKPIRVVS</sequence>
<dbReference type="RefSeq" id="WP_154745673.1">
    <property type="nucleotide sequence ID" value="NZ_JBHSTG010000028.1"/>
</dbReference>
<organism evidence="8 9">
    <name type="scientific">Pseudomonas karstica</name>
    <dbReference type="NCBI Taxonomy" id="1055468"/>
    <lineage>
        <taxon>Bacteria</taxon>
        <taxon>Pseudomonadati</taxon>
        <taxon>Pseudomonadota</taxon>
        <taxon>Gammaproteobacteria</taxon>
        <taxon>Pseudomonadales</taxon>
        <taxon>Pseudomonadaceae</taxon>
        <taxon>Pseudomonas</taxon>
    </lineage>
</organism>
<accession>A0A7X2V0Z6</accession>